<feature type="domain" description="Novel STAND NTPase 1" evidence="1">
    <location>
        <begin position="206"/>
        <end position="346"/>
    </location>
</feature>
<evidence type="ECO:0000313" key="2">
    <source>
        <dbReference type="EMBL" id="KAJ7737059.1"/>
    </source>
</evidence>
<dbReference type="AlphaFoldDB" id="A0AAD7I7X4"/>
<name>A0AAD7I7X4_9AGAR</name>
<organism evidence="2 3">
    <name type="scientific">Mycena metata</name>
    <dbReference type="NCBI Taxonomy" id="1033252"/>
    <lineage>
        <taxon>Eukaryota</taxon>
        <taxon>Fungi</taxon>
        <taxon>Dikarya</taxon>
        <taxon>Basidiomycota</taxon>
        <taxon>Agaricomycotina</taxon>
        <taxon>Agaricomycetes</taxon>
        <taxon>Agaricomycetidae</taxon>
        <taxon>Agaricales</taxon>
        <taxon>Marasmiineae</taxon>
        <taxon>Mycenaceae</taxon>
        <taxon>Mycena</taxon>
    </lineage>
</organism>
<proteinExistence type="predicted"/>
<comment type="caution">
    <text evidence="2">The sequence shown here is derived from an EMBL/GenBank/DDBJ whole genome shotgun (WGS) entry which is preliminary data.</text>
</comment>
<keyword evidence="3" id="KW-1185">Reference proteome</keyword>
<dbReference type="Pfam" id="PF20703">
    <property type="entry name" value="nSTAND1"/>
    <property type="match status" value="1"/>
</dbReference>
<accession>A0AAD7I7X4</accession>
<dbReference type="EMBL" id="JARKIB010000118">
    <property type="protein sequence ID" value="KAJ7737059.1"/>
    <property type="molecule type" value="Genomic_DNA"/>
</dbReference>
<gene>
    <name evidence="2" type="ORF">B0H16DRAFT_1762764</name>
</gene>
<protein>
    <recommendedName>
        <fullName evidence="1">Novel STAND NTPase 1 domain-containing protein</fullName>
    </recommendedName>
</protein>
<dbReference type="Gene3D" id="3.40.50.300">
    <property type="entry name" value="P-loop containing nucleotide triphosphate hydrolases"/>
    <property type="match status" value="1"/>
</dbReference>
<reference evidence="2" key="1">
    <citation type="submission" date="2023-03" db="EMBL/GenBank/DDBJ databases">
        <title>Massive genome expansion in bonnet fungi (Mycena s.s.) driven by repeated elements and novel gene families across ecological guilds.</title>
        <authorList>
            <consortium name="Lawrence Berkeley National Laboratory"/>
            <person name="Harder C.B."/>
            <person name="Miyauchi S."/>
            <person name="Viragh M."/>
            <person name="Kuo A."/>
            <person name="Thoen E."/>
            <person name="Andreopoulos B."/>
            <person name="Lu D."/>
            <person name="Skrede I."/>
            <person name="Drula E."/>
            <person name="Henrissat B."/>
            <person name="Morin E."/>
            <person name="Kohler A."/>
            <person name="Barry K."/>
            <person name="LaButti K."/>
            <person name="Morin E."/>
            <person name="Salamov A."/>
            <person name="Lipzen A."/>
            <person name="Mereny Z."/>
            <person name="Hegedus B."/>
            <person name="Baldrian P."/>
            <person name="Stursova M."/>
            <person name="Weitz H."/>
            <person name="Taylor A."/>
            <person name="Grigoriev I.V."/>
            <person name="Nagy L.G."/>
            <person name="Martin F."/>
            <person name="Kauserud H."/>
        </authorList>
    </citation>
    <scope>NUCLEOTIDE SEQUENCE</scope>
    <source>
        <strain evidence="2">CBHHK182m</strain>
    </source>
</reference>
<dbReference type="InterPro" id="IPR027417">
    <property type="entry name" value="P-loop_NTPase"/>
</dbReference>
<evidence type="ECO:0000259" key="1">
    <source>
        <dbReference type="Pfam" id="PF20703"/>
    </source>
</evidence>
<dbReference type="InterPro" id="IPR049052">
    <property type="entry name" value="nSTAND1"/>
</dbReference>
<dbReference type="Proteomes" id="UP001215598">
    <property type="component" value="Unassembled WGS sequence"/>
</dbReference>
<dbReference type="SUPFAM" id="SSF52540">
    <property type="entry name" value="P-loop containing nucleoside triphosphate hydrolases"/>
    <property type="match status" value="1"/>
</dbReference>
<sequence>MYSSSGAIRRTQKQMPIRQSVQHGSSFHCRIGNITACLTPALTLLGNLNDAFKPSFIKPILMTTQALLAGVQLVEGTYQVIYAIIQLHLRSGTVASLSPEILEHISKFTGEVNALLKDCRAGLEQAKEVFKVQIIVTALDQVQSEAEIMHRELLDIISTLSDGTVSDRCFTKGPMVPRTGKVAFRSKGPMYSSSQSTNSLSMLPSKPKIFHGREKELKEIIEILVKDTPRIAILGGGGMGKTSLARAALHHPDTCAKFENRFFISAEVTTTALELAALIGLHLGLEPGPNLIKPVVQYFKGQICSCLLVLENLETPWESLQTRSGVEEFLSFLADIENLALMITMRGSERPGKVRWTRPFLPPLQPLSDEAAQAVFEEITDDSLASDERT</sequence>
<evidence type="ECO:0000313" key="3">
    <source>
        <dbReference type="Proteomes" id="UP001215598"/>
    </source>
</evidence>